<dbReference type="Gene3D" id="3.40.50.1110">
    <property type="entry name" value="SGNH hydrolase"/>
    <property type="match status" value="1"/>
</dbReference>
<dbReference type="RefSeq" id="WP_188935398.1">
    <property type="nucleotide sequence ID" value="NZ_BMIA01000003.1"/>
</dbReference>
<evidence type="ECO:0000313" key="2">
    <source>
        <dbReference type="EMBL" id="GGH42907.1"/>
    </source>
</evidence>
<comment type="caution">
    <text evidence="2">The sequence shown here is derived from an EMBL/GenBank/DDBJ whole genome shotgun (WGS) entry which is preliminary data.</text>
</comment>
<organism evidence="2 3">
    <name type="scientific">Dyadobacter endophyticus</name>
    <dbReference type="NCBI Taxonomy" id="1749036"/>
    <lineage>
        <taxon>Bacteria</taxon>
        <taxon>Pseudomonadati</taxon>
        <taxon>Bacteroidota</taxon>
        <taxon>Cytophagia</taxon>
        <taxon>Cytophagales</taxon>
        <taxon>Spirosomataceae</taxon>
        <taxon>Dyadobacter</taxon>
    </lineage>
</organism>
<proteinExistence type="predicted"/>
<evidence type="ECO:0008006" key="4">
    <source>
        <dbReference type="Google" id="ProtNLM"/>
    </source>
</evidence>
<gene>
    <name evidence="2" type="ORF">GCM10007423_39890</name>
</gene>
<dbReference type="SUPFAM" id="SSF52266">
    <property type="entry name" value="SGNH hydrolase"/>
    <property type="match status" value="1"/>
</dbReference>
<accession>A0ABQ1YXZ2</accession>
<reference evidence="3" key="1">
    <citation type="journal article" date="2019" name="Int. J. Syst. Evol. Microbiol.">
        <title>The Global Catalogue of Microorganisms (GCM) 10K type strain sequencing project: providing services to taxonomists for standard genome sequencing and annotation.</title>
        <authorList>
            <consortium name="The Broad Institute Genomics Platform"/>
            <consortium name="The Broad Institute Genome Sequencing Center for Infectious Disease"/>
            <person name="Wu L."/>
            <person name="Ma J."/>
        </authorList>
    </citation>
    <scope>NUCLEOTIDE SEQUENCE [LARGE SCALE GENOMIC DNA]</scope>
    <source>
        <strain evidence="3">CGMCC 1.15288</strain>
    </source>
</reference>
<keyword evidence="3" id="KW-1185">Reference proteome</keyword>
<evidence type="ECO:0000313" key="3">
    <source>
        <dbReference type="Proteomes" id="UP000600214"/>
    </source>
</evidence>
<dbReference type="Proteomes" id="UP000600214">
    <property type="component" value="Unassembled WGS sequence"/>
</dbReference>
<keyword evidence="1" id="KW-0732">Signal</keyword>
<sequence length="1188" mass="128705">MTAKRLKSLLSVSFLTISVLISQLSVAQTGTATFRQKINQDLPSNSAKQITASKIRSVFTASADAIDAIYGTISLADRLGTYNATTGVATVSETGATSTPTTTPPVGSKGKYYDVVVAGTNSVTGVSTAWGVGDKIISAGTKWDRIPFAISPKTIGKTELKDAGVTFRKTDLFVPGKNLFNVNDEDNVIGSFIDQTSGALTSNANQNTSHFIDIDPLQNISVSSGNAFGCRVIWYDSNKTFISGALIGTVWAQAPSNAEFMRVSVNITSLTWSTLQVEKGTNQTNFEPFKGILNTSSGSSLVSNALSETFPLSANNLHLVPGKNLFNLASADNFLGRFINGKQIDAVAGYNVTHVIPVIPGHQYTVSYKHNIAWYDQNKVYLSQSLSSDASKTQTAPASAYYMRCTVALASWSTFQVEEGSLQTSFEAYTLNYNSVGSVPVKIIRSRLADTANVASFAATILPTSLLSATNLNYVIGKNRFNPNDADVLIGQFIQYNNGIPFANATYNSTGYIPVTAGQSYTLSYKHQIAWYDANKVYISGSNFTDANKTQTAPAGAAYLRCSVLATSWSTFQVESGSSQTSYEAYAYYIDKVGIIPVLPKHAKLADSSAVASISHTVAPTSQLSATNLNYTFGKNLANPNDPDVLLGSFIQYNNGIPAANASYNSTGFIPVTAGQTYTLSFKHQIAWYNSSKVYISGSNSSDVNKNQTAPAGAAYLRATVALASWSTFQVELGSSQTAFESFAYYIDKIGTIPVIPKNTLVKAESITAPVLAPKIYIPRQKELSIYFENLCRYYETEGKARTEITLSGVPTTELTVRGRSIKWKQLVGNTSLTAISGSVKSYGKDYDLLNTLNFTIQPVDQNLTTAKKVMNIGDSFTLRETFVDKVNNGASATGLTFHGMRTSTQSSPTVNHEGRGGWTMTSYHTVSTTLFSPFMQPQSPYKYYGNTSYWIAAIANPTNAGNTNYDAGYVDAAIRALYDGTSGLLLAPATNDVMYVNSASEYRRWDGSAWVAVTGLTFTFNFAKYRTLYSCPTIDIAHVLLGTNDFSVTDPAGFTSIYSLYKTRMDAMITSFKADNASIKVVIGIPVSSGRQGDYGVVETERRKMAYWLLAKNLITDYGGREAEGIVVADYHSTVDRIYGFDPQPVLPFADYSGTLRELNDLDYVHLSPDGFKQMGDIYMGAIQSLR</sequence>
<name>A0ABQ1YXZ2_9BACT</name>
<protein>
    <recommendedName>
        <fullName evidence="4">SGNH hydrolase-type esterase domain-containing protein</fullName>
    </recommendedName>
</protein>
<feature type="chain" id="PRO_5045078836" description="SGNH hydrolase-type esterase domain-containing protein" evidence="1">
    <location>
        <begin position="28"/>
        <end position="1188"/>
    </location>
</feature>
<evidence type="ECO:0000256" key="1">
    <source>
        <dbReference type="SAM" id="SignalP"/>
    </source>
</evidence>
<feature type="signal peptide" evidence="1">
    <location>
        <begin position="1"/>
        <end position="27"/>
    </location>
</feature>
<dbReference type="EMBL" id="BMIA01000003">
    <property type="protein sequence ID" value="GGH42907.1"/>
    <property type="molecule type" value="Genomic_DNA"/>
</dbReference>
<dbReference type="InterPro" id="IPR036514">
    <property type="entry name" value="SGNH_hydro_sf"/>
</dbReference>